<dbReference type="Gene3D" id="2.70.130.10">
    <property type="entry name" value="Mannose-6-phosphate receptor binding domain"/>
    <property type="match status" value="1"/>
</dbReference>
<evidence type="ECO:0000256" key="1">
    <source>
        <dbReference type="ARBA" id="ARBA00022387"/>
    </source>
</evidence>
<keyword evidence="3" id="KW-0256">Endoplasmic reticulum</keyword>
<dbReference type="InterPro" id="IPR028146">
    <property type="entry name" value="PRKCSH_N"/>
</dbReference>
<dbReference type="VEuPathDB" id="TriTrypDB:LDHU3_26.1240"/>
<dbReference type="AlphaFoldDB" id="A0A504XU18"/>
<reference evidence="9" key="1">
    <citation type="submission" date="2019-02" db="EMBL/GenBank/DDBJ databases">
        <title>FDA dAtabase for Regulatory Grade micrObial Sequences (FDA-ARGOS): Supporting development and validation of Infectious Disease Dx tests.</title>
        <authorList>
            <person name="Duncan R."/>
            <person name="Fisher C."/>
            <person name="Tallon L."/>
            <person name="Sadzewicz L."/>
            <person name="Sengamalay N."/>
            <person name="Ott S."/>
            <person name="Godinez A."/>
            <person name="Nagaraj S."/>
            <person name="Vavikolanu K."/>
            <person name="Vyas G."/>
            <person name="Nadendla S."/>
            <person name="Aluvathingal J."/>
            <person name="Sichtig H."/>
        </authorList>
    </citation>
    <scope>NUCLEOTIDE SEQUENCE [LARGE SCALE GENOMIC DNA]</scope>
    <source>
        <strain evidence="9">FDAARGOS_360</strain>
    </source>
</reference>
<dbReference type="InterPro" id="IPR009011">
    <property type="entry name" value="Man6P_isomerase_rcpt-bd_dom_sf"/>
</dbReference>
<dbReference type="GO" id="GO:0017177">
    <property type="term" value="C:glucosidase II complex"/>
    <property type="evidence" value="ECO:0007669"/>
    <property type="project" value="TreeGrafter"/>
</dbReference>
<feature type="compositionally biased region" description="Acidic residues" evidence="6">
    <location>
        <begin position="625"/>
        <end position="642"/>
    </location>
</feature>
<dbReference type="SUPFAM" id="SSF50911">
    <property type="entry name" value="Mannose 6-phosphate receptor domain"/>
    <property type="match status" value="1"/>
</dbReference>
<dbReference type="PANTHER" id="PTHR12630">
    <property type="entry name" value="N-LINKED OLIGOSACCHARIDE PROCESSING"/>
    <property type="match status" value="1"/>
</dbReference>
<dbReference type="VEuPathDB" id="TriTrypDB:LdBPK_260970.1"/>
<comment type="caution">
    <text evidence="8">The sequence shown here is derived from an EMBL/GenBank/DDBJ whole genome shotgun (WGS) entry which is preliminary data.</text>
</comment>
<sequence>MSHQKRPQLTLAIPETLQVLDMGLDFRSYLTRVDESGVPILGNVISYGAAKVADIFEPTVGLLVTVLHLFSQSGSGSSATMWLKTYDTVQKVYLEQQENHIDTDGAKYAQAARDFIASQLNLVASPDNRIITERLLAFLDYQSGIRGPQAPSQRKIPRDPKGAFCNLHLADHKCYQEFSCNQLHLHEAGPVRHRINFLQKLAEIMMAEERPRAEVVKRVKDSIFFARYGNKVTVRCHNNWIPFFKTLYTDGRLEQAFRTNAYSCQNLNCVDEHCKGIHPQDRRVPPATKPIDLHNAQQVALELDEEAEHVVSAVEKVKSAPEAPPALSLASPLSVLSPTAELWRNTVRDYVRQSGIPQVEADESLLRTLQDTKVTGTPLSTSERMTPLLAELDNYAFNSSHSVNNDICDCADGSDEPGTAACTALRGSALTLFPQDWKFQCTAEEHVSQEFLHNHVNDGICDCCDGSDEAESPTLCPNRCAEVARELVRQREAEQERSRKAAVSKAVMHSAALRRRKEAAKSLAELETEYAQIVADLPALEARKAAAEKEQEARWTELEMEQNESEAGHYGSEFSDDATSCIRWCQTGGCIGTGPRESHRDKSCSNVIDRDSSGYCECKTNDEKDEREEDEEGAEREAEGEGTEMRNGTIAYRFSCGHPELTCMYVCDHSGEVGVGKKPEKLQNFAILDEVREASESLERKKSRLEEVERAMEAAKKLLSSATITTEDLLRTLEREEFTIDFQEYTYAVIMFDKVYQRNIGMTTGGSLLGSWKSFAENTYSVWAKDAHDLSQMIYDNGLRCWNGVVRNVEVHLVCGPENKLMTVEEPSMCNYRMVFETPAMCDD</sequence>
<dbReference type="VEuPathDB" id="TriTrypDB:LdCL_260015300"/>
<evidence type="ECO:0000313" key="8">
    <source>
        <dbReference type="EMBL" id="TPP51984.1"/>
    </source>
</evidence>
<feature type="coiled-coil region" evidence="5">
    <location>
        <begin position="509"/>
        <end position="566"/>
    </location>
</feature>
<keyword evidence="4" id="KW-1015">Disulfide bond</keyword>
<evidence type="ECO:0000313" key="9">
    <source>
        <dbReference type="Proteomes" id="UP000318821"/>
    </source>
</evidence>
<name>A0A504XU18_LEIDO</name>
<accession>A0A504XU18</accession>
<evidence type="ECO:0000256" key="3">
    <source>
        <dbReference type="ARBA" id="ARBA00022824"/>
    </source>
</evidence>
<dbReference type="InterPro" id="IPR039794">
    <property type="entry name" value="Gtb1-like"/>
</dbReference>
<dbReference type="PROSITE" id="PS51914">
    <property type="entry name" value="MRH"/>
    <property type="match status" value="1"/>
</dbReference>
<evidence type="ECO:0000256" key="4">
    <source>
        <dbReference type="ARBA" id="ARBA00023157"/>
    </source>
</evidence>
<proteinExistence type="predicted"/>
<dbReference type="Proteomes" id="UP000318821">
    <property type="component" value="Unassembled WGS sequence"/>
</dbReference>
<dbReference type="InterPro" id="IPR044865">
    <property type="entry name" value="MRH_dom"/>
</dbReference>
<dbReference type="PANTHER" id="PTHR12630:SF1">
    <property type="entry name" value="GLUCOSIDASE 2 SUBUNIT BETA"/>
    <property type="match status" value="1"/>
</dbReference>
<dbReference type="Pfam" id="PF13015">
    <property type="entry name" value="PRKCSH_1"/>
    <property type="match status" value="1"/>
</dbReference>
<feature type="region of interest" description="Disordered" evidence="6">
    <location>
        <begin position="618"/>
        <end position="644"/>
    </location>
</feature>
<dbReference type="Pfam" id="PF12999">
    <property type="entry name" value="PRKCSH-like"/>
    <property type="match status" value="1"/>
</dbReference>
<organism evidence="8 9">
    <name type="scientific">Leishmania donovani</name>
    <dbReference type="NCBI Taxonomy" id="5661"/>
    <lineage>
        <taxon>Eukaryota</taxon>
        <taxon>Discoba</taxon>
        <taxon>Euglenozoa</taxon>
        <taxon>Kinetoplastea</taxon>
        <taxon>Metakinetoplastina</taxon>
        <taxon>Trypanosomatida</taxon>
        <taxon>Trypanosomatidae</taxon>
        <taxon>Leishmaniinae</taxon>
        <taxon>Leishmania</taxon>
    </lineage>
</organism>
<protein>
    <recommendedName>
        <fullName evidence="1">Glucosidase 2 subunit beta</fullName>
    </recommendedName>
</protein>
<dbReference type="GO" id="GO:0006491">
    <property type="term" value="P:N-glycan processing"/>
    <property type="evidence" value="ECO:0007669"/>
    <property type="project" value="TreeGrafter"/>
</dbReference>
<evidence type="ECO:0000256" key="2">
    <source>
        <dbReference type="ARBA" id="ARBA00022729"/>
    </source>
</evidence>
<dbReference type="VEuPathDB" id="TriTrypDB:LDHU3_26.1250"/>
<dbReference type="VEuPathDB" id="TriTrypDB:LdCL_260015400"/>
<evidence type="ECO:0000256" key="5">
    <source>
        <dbReference type="SAM" id="Coils"/>
    </source>
</evidence>
<dbReference type="InterPro" id="IPR036607">
    <property type="entry name" value="PRKCSH"/>
</dbReference>
<evidence type="ECO:0000256" key="6">
    <source>
        <dbReference type="SAM" id="MobiDB-lite"/>
    </source>
</evidence>
<dbReference type="VEuPathDB" id="TriTrypDB:LdBPK_260980.1"/>
<dbReference type="EMBL" id="RHLD01000018">
    <property type="protein sequence ID" value="TPP51984.1"/>
    <property type="molecule type" value="Genomic_DNA"/>
</dbReference>
<keyword evidence="2" id="KW-0732">Signal</keyword>
<feature type="coiled-coil region" evidence="5">
    <location>
        <begin position="688"/>
        <end position="725"/>
    </location>
</feature>
<feature type="domain" description="MRH" evidence="7">
    <location>
        <begin position="716"/>
        <end position="844"/>
    </location>
</feature>
<evidence type="ECO:0000259" key="7">
    <source>
        <dbReference type="PROSITE" id="PS51914"/>
    </source>
</evidence>
<keyword evidence="5" id="KW-0175">Coiled coil</keyword>
<gene>
    <name evidence="8" type="ORF">CGC20_5005</name>
</gene>